<name>A0A6G1JV85_9PLEO</name>
<comment type="similarity">
    <text evidence="2">Belongs to the peroxisomal membrane protein PXMP2/4 family.</text>
</comment>
<keyword evidence="5" id="KW-0472">Membrane</keyword>
<evidence type="ECO:0000313" key="8">
    <source>
        <dbReference type="Proteomes" id="UP000799428"/>
    </source>
</evidence>
<reference evidence="7" key="1">
    <citation type="journal article" date="2020" name="Stud. Mycol.">
        <title>101 Dothideomycetes genomes: a test case for predicting lifestyles and emergence of pathogens.</title>
        <authorList>
            <person name="Haridas S."/>
            <person name="Albert R."/>
            <person name="Binder M."/>
            <person name="Bloem J."/>
            <person name="Labutti K."/>
            <person name="Salamov A."/>
            <person name="Andreopoulos B."/>
            <person name="Baker S."/>
            <person name="Barry K."/>
            <person name="Bills G."/>
            <person name="Bluhm B."/>
            <person name="Cannon C."/>
            <person name="Castanera R."/>
            <person name="Culley D."/>
            <person name="Daum C."/>
            <person name="Ezra D."/>
            <person name="Gonzalez J."/>
            <person name="Henrissat B."/>
            <person name="Kuo A."/>
            <person name="Liang C."/>
            <person name="Lipzen A."/>
            <person name="Lutzoni F."/>
            <person name="Magnuson J."/>
            <person name="Mondo S."/>
            <person name="Nolan M."/>
            <person name="Ohm R."/>
            <person name="Pangilinan J."/>
            <person name="Park H.-J."/>
            <person name="Ramirez L."/>
            <person name="Alfaro M."/>
            <person name="Sun H."/>
            <person name="Tritt A."/>
            <person name="Yoshinaga Y."/>
            <person name="Zwiers L.-H."/>
            <person name="Turgeon B."/>
            <person name="Goodwin S."/>
            <person name="Spatafora J."/>
            <person name="Crous P."/>
            <person name="Grigoriev I."/>
        </authorList>
    </citation>
    <scope>NUCLEOTIDE SEQUENCE</scope>
    <source>
        <strain evidence="7">CBS 279.74</strain>
    </source>
</reference>
<feature type="domain" description="Amidase" evidence="6">
    <location>
        <begin position="528"/>
        <end position="791"/>
    </location>
</feature>
<dbReference type="OrthoDB" id="430207at2759"/>
<dbReference type="PANTHER" id="PTHR11895:SF171">
    <property type="entry name" value="AMIDASE DOMAIN-CONTAINING PROTEIN"/>
    <property type="match status" value="1"/>
</dbReference>
<keyword evidence="8" id="KW-1185">Reference proteome</keyword>
<evidence type="ECO:0000259" key="6">
    <source>
        <dbReference type="Pfam" id="PF01425"/>
    </source>
</evidence>
<feature type="domain" description="Amidase" evidence="6">
    <location>
        <begin position="399"/>
        <end position="509"/>
    </location>
</feature>
<evidence type="ECO:0000256" key="5">
    <source>
        <dbReference type="ARBA" id="ARBA00023136"/>
    </source>
</evidence>
<evidence type="ECO:0000256" key="4">
    <source>
        <dbReference type="ARBA" id="ARBA00022989"/>
    </source>
</evidence>
<dbReference type="GO" id="GO:0003824">
    <property type="term" value="F:catalytic activity"/>
    <property type="evidence" value="ECO:0007669"/>
    <property type="project" value="InterPro"/>
</dbReference>
<gene>
    <name evidence="7" type="ORF">K504DRAFT_450885</name>
</gene>
<dbReference type="Pfam" id="PF04117">
    <property type="entry name" value="Mpv17_PMP22"/>
    <property type="match status" value="1"/>
</dbReference>
<dbReference type="Proteomes" id="UP000799428">
    <property type="component" value="Unassembled WGS sequence"/>
</dbReference>
<evidence type="ECO:0000256" key="2">
    <source>
        <dbReference type="ARBA" id="ARBA00006824"/>
    </source>
</evidence>
<dbReference type="InterPro" id="IPR023631">
    <property type="entry name" value="Amidase_dom"/>
</dbReference>
<evidence type="ECO:0000256" key="1">
    <source>
        <dbReference type="ARBA" id="ARBA00004141"/>
    </source>
</evidence>
<evidence type="ECO:0000313" key="7">
    <source>
        <dbReference type="EMBL" id="KAF2704131.1"/>
    </source>
</evidence>
<dbReference type="SUPFAM" id="SSF75304">
    <property type="entry name" value="Amidase signature (AS) enzymes"/>
    <property type="match status" value="1"/>
</dbReference>
<organism evidence="7 8">
    <name type="scientific">Pleomassaria siparia CBS 279.74</name>
    <dbReference type="NCBI Taxonomy" id="1314801"/>
    <lineage>
        <taxon>Eukaryota</taxon>
        <taxon>Fungi</taxon>
        <taxon>Dikarya</taxon>
        <taxon>Ascomycota</taxon>
        <taxon>Pezizomycotina</taxon>
        <taxon>Dothideomycetes</taxon>
        <taxon>Pleosporomycetidae</taxon>
        <taxon>Pleosporales</taxon>
        <taxon>Pleomassariaceae</taxon>
        <taxon>Pleomassaria</taxon>
    </lineage>
</organism>
<keyword evidence="3" id="KW-0812">Transmembrane</keyword>
<dbReference type="Pfam" id="PF01425">
    <property type="entry name" value="Amidase"/>
    <property type="match status" value="2"/>
</dbReference>
<dbReference type="PANTHER" id="PTHR11895">
    <property type="entry name" value="TRANSAMIDASE"/>
    <property type="match status" value="1"/>
</dbReference>
<dbReference type="EMBL" id="MU005783">
    <property type="protein sequence ID" value="KAF2704131.1"/>
    <property type="molecule type" value="Genomic_DNA"/>
</dbReference>
<proteinExistence type="inferred from homology"/>
<keyword evidence="4" id="KW-1133">Transmembrane helix</keyword>
<comment type="subcellular location">
    <subcellularLocation>
        <location evidence="1">Membrane</location>
        <topology evidence="1">Multi-pass membrane protein</topology>
    </subcellularLocation>
</comment>
<evidence type="ECO:0000256" key="3">
    <source>
        <dbReference type="ARBA" id="ARBA00022692"/>
    </source>
</evidence>
<dbReference type="AlphaFoldDB" id="A0A6G1JV85"/>
<dbReference type="InterPro" id="IPR000120">
    <property type="entry name" value="Amidase"/>
</dbReference>
<dbReference type="InterPro" id="IPR036928">
    <property type="entry name" value="AS_sf"/>
</dbReference>
<protein>
    <submittedName>
        <fullName evidence="7">Amidase signature enzyme</fullName>
    </submittedName>
</protein>
<sequence>MIPTARAWTAHGLRRTIPFRRLEAHSPSASPQHIKSAARIVLRPHITKAQLPTPEQAKVIPTPTTWLWLEPVTRPFRAYGRVQQRRPYMTQFVSALVIYFVGDVVAQKIGTGVDKPSTAVLGTVGERGEEEAEEIGWVQAWAEDRDWHRTGRALFIGGLAAIPGYRWFLWLGNNFNYRSKVLSLTTKVLINQSIFTPLFNTYFFGLHSLLSGSSFSETATRIQNTVPTSVVNSCKIWPAVTAFMFAFVPVQYRNIFGGTIAIGWQAYLSLLNQRAAKKELSAEGDSEMIREPINVSVNIGQRVHEGQRENTGPPTVTAEKLQSIAHSYGVAIPEREQPHYLQLLNGLDATLAQLSTLPIYTDPRLHPDPSTLPRTYTKLGGEPDKNPLNTWSHQTSITSAKPVDERLKGRTVVVKDNVAIAGLPLTGGTFPELLAGKKEFPIPEIDAVVVRRALESGAVVRGGTNCEHFSMSPISFTSATGPVHNAWLKGYTTGGSSSGCAAIVATTQVRTWRKRHNLPLNDADLGEGVDMAIGGDQGGSIRIPASYAGIYGLKPTHGLVPYTGIISLIPMIDHTGPMTANLEDNALLLSVLAGYDGMDPRCTPETPLRRNTLDYSALLTTWKAEKKERGEWTPQAAGRGLRVGIVKESLQVMGLTEEVKAIIQAAAAQFKAVGADVQEISIPMHTLGPSIWTIATRPFMVDIGLENRVTPYPQYPMPEVTPPPFSQSAFDTLNKHNPAVVNMFFNSAFLNEKPDANQVLAKSMTHVQQLRDAYDMALEDFDVLLTPVNPRTRRWSRRLERH</sequence>
<dbReference type="InterPro" id="IPR007248">
    <property type="entry name" value="Mpv17_PMP22"/>
</dbReference>
<accession>A0A6G1JV85</accession>
<dbReference type="GO" id="GO:0016020">
    <property type="term" value="C:membrane"/>
    <property type="evidence" value="ECO:0007669"/>
    <property type="project" value="UniProtKB-SubCell"/>
</dbReference>
<dbReference type="Gene3D" id="3.90.1300.10">
    <property type="entry name" value="Amidase signature (AS) domain"/>
    <property type="match status" value="1"/>
</dbReference>